<sequence>MIKAMIILFLCLVSGTFFFLNYEKTSLNGRHCSGIMVLKAHVPKGSINYFAEVKMLFTSQNEGFYALSGTLTLDDKYYELRRNKYFTYSRIDNYGLYEMEITRETRSEEDTVPDDIAKMVFLPMGTTYMPSFRVLDDRALLISFLYSPFFVCTAD</sequence>
<evidence type="ECO:0000313" key="2">
    <source>
        <dbReference type="Proteomes" id="UP000295719"/>
    </source>
</evidence>
<dbReference type="InterPro" id="IPR031854">
    <property type="entry name" value="FidL-like"/>
</dbReference>
<evidence type="ECO:0000313" key="1">
    <source>
        <dbReference type="EMBL" id="TCV95240.1"/>
    </source>
</evidence>
<comment type="caution">
    <text evidence="1">The sequence shown here is derived from an EMBL/GenBank/DDBJ whole genome shotgun (WGS) entry which is preliminary data.</text>
</comment>
<dbReference type="Pfam" id="PF15941">
    <property type="entry name" value="FidL_like"/>
    <property type="match status" value="1"/>
</dbReference>
<dbReference type="Proteomes" id="UP000295719">
    <property type="component" value="Unassembled WGS sequence"/>
</dbReference>
<organism evidence="1 2">
    <name type="scientific">Biostraticola tofi</name>
    <dbReference type="NCBI Taxonomy" id="466109"/>
    <lineage>
        <taxon>Bacteria</taxon>
        <taxon>Pseudomonadati</taxon>
        <taxon>Pseudomonadota</taxon>
        <taxon>Gammaproteobacteria</taxon>
        <taxon>Enterobacterales</taxon>
        <taxon>Bruguierivoracaceae</taxon>
        <taxon>Biostraticola</taxon>
    </lineage>
</organism>
<dbReference type="EMBL" id="SMCR01000006">
    <property type="protein sequence ID" value="TCV95240.1"/>
    <property type="molecule type" value="Genomic_DNA"/>
</dbReference>
<dbReference type="OrthoDB" id="6428038at2"/>
<gene>
    <name evidence="1" type="ORF">EDC52_106171</name>
</gene>
<proteinExistence type="predicted"/>
<keyword evidence="2" id="KW-1185">Reference proteome</keyword>
<protein>
    <submittedName>
        <fullName evidence="1">FidL-like putative membrane protein</fullName>
    </submittedName>
</protein>
<name>A0A4R3YRZ8_9GAMM</name>
<reference evidence="1 2" key="1">
    <citation type="submission" date="2019-03" db="EMBL/GenBank/DDBJ databases">
        <title>Genomic Encyclopedia of Type Strains, Phase IV (KMG-IV): sequencing the most valuable type-strain genomes for metagenomic binning, comparative biology and taxonomic classification.</title>
        <authorList>
            <person name="Goeker M."/>
        </authorList>
    </citation>
    <scope>NUCLEOTIDE SEQUENCE [LARGE SCALE GENOMIC DNA]</scope>
    <source>
        <strain evidence="1 2">DSM 19580</strain>
    </source>
</reference>
<accession>A0A4R3YRZ8</accession>
<dbReference type="RefSeq" id="WP_131865922.1">
    <property type="nucleotide sequence ID" value="NZ_SMCR01000006.1"/>
</dbReference>
<dbReference type="AlphaFoldDB" id="A0A4R3YRZ8"/>